<dbReference type="Pfam" id="PF00378">
    <property type="entry name" value="ECH_1"/>
    <property type="match status" value="1"/>
</dbReference>
<evidence type="ECO:0000256" key="1">
    <source>
        <dbReference type="ARBA" id="ARBA00005254"/>
    </source>
</evidence>
<protein>
    <recommendedName>
        <fullName evidence="6">Probable enoyl-CoA hydratase, mitochondrial</fullName>
        <ecNumber evidence="2">4.2.1.17</ecNumber>
    </recommendedName>
</protein>
<evidence type="ECO:0000256" key="4">
    <source>
        <dbReference type="ARBA" id="ARBA00023098"/>
    </source>
</evidence>
<dbReference type="InterPro" id="IPR029045">
    <property type="entry name" value="ClpP/crotonase-like_dom_sf"/>
</dbReference>
<accession>A0A5N7C651</accession>
<reference evidence="8" key="1">
    <citation type="submission" date="2019-04" db="EMBL/GenBank/DDBJ databases">
        <title>Friends and foes A comparative genomics studyof 23 Aspergillus species from section Flavi.</title>
        <authorList>
            <consortium name="DOE Joint Genome Institute"/>
            <person name="Kjaerbolling I."/>
            <person name="Vesth T."/>
            <person name="Frisvad J.C."/>
            <person name="Nybo J.L."/>
            <person name="Theobald S."/>
            <person name="Kildgaard S."/>
            <person name="Isbrandt T."/>
            <person name="Kuo A."/>
            <person name="Sato A."/>
            <person name="Lyhne E.K."/>
            <person name="Kogle M.E."/>
            <person name="Wiebenga A."/>
            <person name="Kun R.S."/>
            <person name="Lubbers R.J."/>
            <person name="Makela M.R."/>
            <person name="Barry K."/>
            <person name="Chovatia M."/>
            <person name="Clum A."/>
            <person name="Daum C."/>
            <person name="Haridas S."/>
            <person name="He G."/>
            <person name="LaButti K."/>
            <person name="Lipzen A."/>
            <person name="Mondo S."/>
            <person name="Riley R."/>
            <person name="Salamov A."/>
            <person name="Simmons B.A."/>
            <person name="Magnuson J.K."/>
            <person name="Henrissat B."/>
            <person name="Mortensen U.H."/>
            <person name="Larsen T.O."/>
            <person name="Devries R.P."/>
            <person name="Grigoriev I.V."/>
            <person name="Machida M."/>
            <person name="Baker S.E."/>
            <person name="Andersen M.R."/>
        </authorList>
    </citation>
    <scope>NUCLEOTIDE SEQUENCE [LARGE SCALE GENOMIC DNA]</scope>
    <source>
        <strain evidence="8">IBT 14317</strain>
    </source>
</reference>
<dbReference type="SUPFAM" id="SSF52096">
    <property type="entry name" value="ClpP/crotonase"/>
    <property type="match status" value="1"/>
</dbReference>
<evidence type="ECO:0000256" key="2">
    <source>
        <dbReference type="ARBA" id="ARBA00012076"/>
    </source>
</evidence>
<dbReference type="FunFam" id="1.10.12.10:FF:000001">
    <property type="entry name" value="Probable enoyl-CoA hydratase, mitochondrial"/>
    <property type="match status" value="1"/>
</dbReference>
<dbReference type="EMBL" id="ML735264">
    <property type="protein sequence ID" value="KAE8389591.1"/>
    <property type="molecule type" value="Genomic_DNA"/>
</dbReference>
<comment type="similarity">
    <text evidence="1 7">Belongs to the enoyl-CoA hydratase/isomerase family.</text>
</comment>
<dbReference type="GO" id="GO:0006635">
    <property type="term" value="P:fatty acid beta-oxidation"/>
    <property type="evidence" value="ECO:0007669"/>
    <property type="project" value="TreeGrafter"/>
</dbReference>
<dbReference type="OrthoDB" id="2018133at2759"/>
<dbReference type="InterPro" id="IPR018376">
    <property type="entry name" value="Enoyl-CoA_hyd/isom_CS"/>
</dbReference>
<dbReference type="CDD" id="cd06558">
    <property type="entry name" value="crotonase-like"/>
    <property type="match status" value="1"/>
</dbReference>
<name>A0A5N7C651_PETAA</name>
<keyword evidence="5" id="KW-0456">Lyase</keyword>
<evidence type="ECO:0000313" key="8">
    <source>
        <dbReference type="EMBL" id="KAE8389591.1"/>
    </source>
</evidence>
<dbReference type="GO" id="GO:0005739">
    <property type="term" value="C:mitochondrion"/>
    <property type="evidence" value="ECO:0007669"/>
    <property type="project" value="TreeGrafter"/>
</dbReference>
<evidence type="ECO:0000256" key="3">
    <source>
        <dbReference type="ARBA" id="ARBA00022832"/>
    </source>
</evidence>
<keyword evidence="4" id="KW-0443">Lipid metabolism</keyword>
<dbReference type="InterPro" id="IPR014748">
    <property type="entry name" value="Enoyl-CoA_hydra_C"/>
</dbReference>
<sequence length="268" mass="28398">MESSAVSITYKHIICSAPKPGVGLIVLNRPQTLNALCNALIRELNDALSRFDESKSIGAIIITGNEKAFAAGADIKEMAEMTFSVAYSENYTASWSHLANNIRKPVIAAVDGYALGGGCELALMADILYCTTNATFGQPEIKLGVVPGSGGSQRLTRIVGKSKAMELILTGHSFSGKEAGKWGLAAKVVDGGRGELLAAAIATAEQIASYSRAAVLAAKEVVSKSQELSLKEGTDYERRLFHGLFGTADQKIGMSSFSAKKRPVWSHL</sequence>
<dbReference type="Proteomes" id="UP000326877">
    <property type="component" value="Unassembled WGS sequence"/>
</dbReference>
<evidence type="ECO:0000256" key="7">
    <source>
        <dbReference type="RuleBase" id="RU003707"/>
    </source>
</evidence>
<dbReference type="PROSITE" id="PS00166">
    <property type="entry name" value="ENOYL_COA_HYDRATASE"/>
    <property type="match status" value="1"/>
</dbReference>
<dbReference type="Gene3D" id="3.90.226.10">
    <property type="entry name" value="2-enoyl-CoA Hydratase, Chain A, domain 1"/>
    <property type="match status" value="1"/>
</dbReference>
<dbReference type="FunFam" id="3.90.226.10:FF:000019">
    <property type="entry name" value="Enoyl-CoA hydratase, mitochondrial"/>
    <property type="match status" value="1"/>
</dbReference>
<dbReference type="Gene3D" id="1.10.12.10">
    <property type="entry name" value="Lyase 2-enoyl-coa Hydratase, Chain A, domain 2"/>
    <property type="match status" value="1"/>
</dbReference>
<dbReference type="AlphaFoldDB" id="A0A5N7C651"/>
<dbReference type="InterPro" id="IPR001753">
    <property type="entry name" value="Enoyl-CoA_hydra/iso"/>
</dbReference>
<organism evidence="8">
    <name type="scientific">Petromyces alliaceus</name>
    <name type="common">Aspergillus alliaceus</name>
    <dbReference type="NCBI Taxonomy" id="209559"/>
    <lineage>
        <taxon>Eukaryota</taxon>
        <taxon>Fungi</taxon>
        <taxon>Dikarya</taxon>
        <taxon>Ascomycota</taxon>
        <taxon>Pezizomycotina</taxon>
        <taxon>Eurotiomycetes</taxon>
        <taxon>Eurotiomycetidae</taxon>
        <taxon>Eurotiales</taxon>
        <taxon>Aspergillaceae</taxon>
        <taxon>Aspergillus</taxon>
        <taxon>Aspergillus subgen. Circumdati</taxon>
    </lineage>
</organism>
<gene>
    <name evidence="8" type="ORF">BDV23DRAFT_194370</name>
</gene>
<evidence type="ECO:0000256" key="5">
    <source>
        <dbReference type="ARBA" id="ARBA00023239"/>
    </source>
</evidence>
<dbReference type="EC" id="4.2.1.17" evidence="2"/>
<evidence type="ECO:0000256" key="6">
    <source>
        <dbReference type="ARBA" id="ARBA00073937"/>
    </source>
</evidence>
<dbReference type="GO" id="GO:0004300">
    <property type="term" value="F:enoyl-CoA hydratase activity"/>
    <property type="evidence" value="ECO:0007669"/>
    <property type="project" value="UniProtKB-EC"/>
</dbReference>
<dbReference type="PANTHER" id="PTHR11941:SF54">
    <property type="entry name" value="ENOYL-COA HYDRATASE, MITOCHONDRIAL"/>
    <property type="match status" value="1"/>
</dbReference>
<proteinExistence type="inferred from homology"/>
<dbReference type="PANTHER" id="PTHR11941">
    <property type="entry name" value="ENOYL-COA HYDRATASE-RELATED"/>
    <property type="match status" value="1"/>
</dbReference>
<keyword evidence="3" id="KW-0276">Fatty acid metabolism</keyword>